<geneLocation type="plasmid" evidence="1 2">
    <name>1</name>
</geneLocation>
<dbReference type="HOGENOM" id="CLU_1641323_0_0_0"/>
<dbReference type="KEGG" id="gba:J421_5109"/>
<evidence type="ECO:0000313" key="2">
    <source>
        <dbReference type="Proteomes" id="UP000019151"/>
    </source>
</evidence>
<reference evidence="1 2" key="1">
    <citation type="journal article" date="2014" name="Genome Announc.">
        <title>Genome Sequence and Methylome of Soil Bacterium Gemmatirosa kalamazoonensis KBS708T, a Member of the Rarely Cultivated Gemmatimonadetes Phylum.</title>
        <authorList>
            <person name="Debruyn J.M."/>
            <person name="Radosevich M."/>
            <person name="Wommack K.E."/>
            <person name="Polson S.W."/>
            <person name="Hauser L.J."/>
            <person name="Fawaz M.N."/>
            <person name="Korlach J."/>
            <person name="Tsai Y.C."/>
        </authorList>
    </citation>
    <scope>NUCLEOTIDE SEQUENCE [LARGE SCALE GENOMIC DNA]</scope>
    <source>
        <strain evidence="1 2">KBS708</strain>
        <plasmid evidence="2">Plasmid 1</plasmid>
    </source>
</reference>
<protein>
    <recommendedName>
        <fullName evidence="3">DUF3828 domain-containing protein</fullName>
    </recommendedName>
</protein>
<organism evidence="1 2">
    <name type="scientific">Gemmatirosa kalamazoonensis</name>
    <dbReference type="NCBI Taxonomy" id="861299"/>
    <lineage>
        <taxon>Bacteria</taxon>
        <taxon>Pseudomonadati</taxon>
        <taxon>Gemmatimonadota</taxon>
        <taxon>Gemmatimonadia</taxon>
        <taxon>Gemmatimonadales</taxon>
        <taxon>Gemmatimonadaceae</taxon>
        <taxon>Gemmatirosa</taxon>
    </lineage>
</organism>
<evidence type="ECO:0000313" key="1">
    <source>
        <dbReference type="EMBL" id="AHG92644.1"/>
    </source>
</evidence>
<keyword evidence="1" id="KW-0614">Plasmid</keyword>
<sequence length="161" mass="17670">MTLGGLQAAAQPSRDATADSVGRVVQAFYTWYTPLATASGAGPAWMRAIHERRTLFAPAIVAALRRDSVASARSPDEVVGLDGDPFLNAQDPCEHYVVRRARRAGDRFLVDVVGEGGCARHTRADVVVEVMRGASGWRLENFRYPDPPTDLLAMLRRLHQR</sequence>
<accession>W0RNR6</accession>
<dbReference type="OrthoDB" id="1551097at2"/>
<dbReference type="InParanoid" id="W0RNR6"/>
<evidence type="ECO:0008006" key="3">
    <source>
        <dbReference type="Google" id="ProtNLM"/>
    </source>
</evidence>
<gene>
    <name evidence="1" type="ORF">J421_5109</name>
</gene>
<dbReference type="AlphaFoldDB" id="W0RNR6"/>
<name>W0RNR6_9BACT</name>
<dbReference type="EMBL" id="CP007129">
    <property type="protein sequence ID" value="AHG92644.1"/>
    <property type="molecule type" value="Genomic_DNA"/>
</dbReference>
<dbReference type="Gene3D" id="3.10.450.50">
    <property type="match status" value="1"/>
</dbReference>
<proteinExistence type="predicted"/>
<dbReference type="RefSeq" id="WP_025413975.1">
    <property type="nucleotide sequence ID" value="NZ_CP007129.1"/>
</dbReference>
<keyword evidence="2" id="KW-1185">Reference proteome</keyword>
<dbReference type="Proteomes" id="UP000019151">
    <property type="component" value="Plasmid 1"/>
</dbReference>